<dbReference type="GeneID" id="103608099"/>
<evidence type="ECO:0000259" key="2">
    <source>
        <dbReference type="Pfam" id="PF00129"/>
    </source>
</evidence>
<accession>A0ABM0SD22</accession>
<keyword evidence="3" id="KW-1185">Reference proteome</keyword>
<evidence type="ECO:0000313" key="3">
    <source>
        <dbReference type="Proteomes" id="UP000694923"/>
    </source>
</evidence>
<dbReference type="PANTHER" id="PTHR16675:SF268">
    <property type="entry name" value="UL16-BINDING PROTEIN 1"/>
    <property type="match status" value="1"/>
</dbReference>
<dbReference type="InterPro" id="IPR011161">
    <property type="entry name" value="MHC_I-like_Ag-recog"/>
</dbReference>
<evidence type="ECO:0000313" key="4">
    <source>
        <dbReference type="RefSeq" id="XP_008590763.1"/>
    </source>
</evidence>
<reference evidence="4" key="1">
    <citation type="submission" date="2025-08" db="UniProtKB">
        <authorList>
            <consortium name="RefSeq"/>
        </authorList>
    </citation>
    <scope>IDENTIFICATION</scope>
</reference>
<dbReference type="InterPro" id="IPR011162">
    <property type="entry name" value="MHC_I/II-like_Ag-recog"/>
</dbReference>
<dbReference type="PANTHER" id="PTHR16675">
    <property type="entry name" value="MHC CLASS I-RELATED"/>
    <property type="match status" value="1"/>
</dbReference>
<dbReference type="Gene3D" id="3.30.500.10">
    <property type="entry name" value="MHC class I-like antigen recognition-like"/>
    <property type="match status" value="1"/>
</dbReference>
<name>A0ABM0SD22_GALVR</name>
<proteinExistence type="predicted"/>
<dbReference type="InterPro" id="IPR037055">
    <property type="entry name" value="MHC_I-like_Ag-recog_sf"/>
</dbReference>
<gene>
    <name evidence="4" type="primary">LOC103608099</name>
</gene>
<dbReference type="InterPro" id="IPR050208">
    <property type="entry name" value="MHC_class-I_related"/>
</dbReference>
<keyword evidence="1" id="KW-0325">Glycoprotein</keyword>
<dbReference type="Proteomes" id="UP000694923">
    <property type="component" value="Unplaced"/>
</dbReference>
<sequence>MKRDAHSLCYDFPVNLKPTPGQPWCEVQGQVDEKTFLYYDCGNKVKLLGPLGEENITEFWEEQCRTLSDVADTLKQQLADIRLENYTTGGPLSLQVRMSCQREASGRTSGSWQFSFDGQTFLLFDPGSREWTEVHPGARSTWENDRDVTDFLVKISMGDCKTWLEMFLEHWEKMLEPTASPTTAPVTAHSKAVAIMPRHWTLLVIPTCFILLGIN</sequence>
<dbReference type="SUPFAM" id="SSF54452">
    <property type="entry name" value="MHC antigen-recognition domain"/>
    <property type="match status" value="1"/>
</dbReference>
<evidence type="ECO:0000256" key="1">
    <source>
        <dbReference type="ARBA" id="ARBA00023180"/>
    </source>
</evidence>
<organism evidence="3 4">
    <name type="scientific">Galeopterus variegatus</name>
    <name type="common">Malayan flying lemur</name>
    <name type="synonym">Cynocephalus variegatus</name>
    <dbReference type="NCBI Taxonomy" id="482537"/>
    <lineage>
        <taxon>Eukaryota</taxon>
        <taxon>Metazoa</taxon>
        <taxon>Chordata</taxon>
        <taxon>Craniata</taxon>
        <taxon>Vertebrata</taxon>
        <taxon>Euteleostomi</taxon>
        <taxon>Mammalia</taxon>
        <taxon>Eutheria</taxon>
        <taxon>Euarchontoglires</taxon>
        <taxon>Dermoptera</taxon>
        <taxon>Cynocephalidae</taxon>
        <taxon>Galeopterus</taxon>
    </lineage>
</organism>
<feature type="domain" description="MHC class I-like antigen recognition-like" evidence="2">
    <location>
        <begin position="5"/>
        <end position="173"/>
    </location>
</feature>
<protein>
    <submittedName>
        <fullName evidence="4">NKG2D ligand 1-like</fullName>
    </submittedName>
</protein>
<dbReference type="RefSeq" id="XP_008590763.1">
    <property type="nucleotide sequence ID" value="XM_008592541.1"/>
</dbReference>
<dbReference type="Pfam" id="PF00129">
    <property type="entry name" value="MHC_I"/>
    <property type="match status" value="1"/>
</dbReference>